<dbReference type="InterPro" id="IPR015421">
    <property type="entry name" value="PyrdxlP-dep_Trfase_major"/>
</dbReference>
<dbReference type="InterPro" id="IPR004636">
    <property type="entry name" value="AcOrn/SuccOrn_fam"/>
</dbReference>
<dbReference type="EC" id="2.6.1.11" evidence="5"/>
<dbReference type="Gene3D" id="3.40.640.10">
    <property type="entry name" value="Type I PLP-dependent aspartate aminotransferase-like (Major domain)"/>
    <property type="match status" value="1"/>
</dbReference>
<evidence type="ECO:0000256" key="2">
    <source>
        <dbReference type="ARBA" id="ARBA00022605"/>
    </source>
</evidence>
<comment type="subunit">
    <text evidence="5">Homodimer.</text>
</comment>
<proteinExistence type="inferred from homology"/>
<comment type="caution">
    <text evidence="6">The sequence shown here is derived from an EMBL/GenBank/DDBJ whole genome shotgun (WGS) entry which is preliminary data.</text>
</comment>
<feature type="binding site" evidence="5">
    <location>
        <begin position="105"/>
        <end position="106"/>
    </location>
    <ligand>
        <name>pyridoxal 5'-phosphate</name>
        <dbReference type="ChEBI" id="CHEBI:597326"/>
    </ligand>
</feature>
<organism evidence="6">
    <name type="scientific">Candidatus Atribacter allofermentans</name>
    <dbReference type="NCBI Taxonomy" id="1852833"/>
    <lineage>
        <taxon>Bacteria</taxon>
        <taxon>Pseudomonadati</taxon>
        <taxon>Atribacterota</taxon>
        <taxon>Atribacteria</taxon>
        <taxon>Atribacterales</taxon>
        <taxon>Atribacteraceae</taxon>
        <taxon>Atribacter</taxon>
    </lineage>
</organism>
<evidence type="ECO:0000313" key="6">
    <source>
        <dbReference type="EMBL" id="OQA58692.1"/>
    </source>
</evidence>
<feature type="binding site" evidence="5">
    <location>
        <position position="140"/>
    </location>
    <ligand>
        <name>N(2)-acetyl-L-ornithine</name>
        <dbReference type="ChEBI" id="CHEBI:57805"/>
    </ligand>
</feature>
<feature type="binding site" evidence="5">
    <location>
        <begin position="222"/>
        <end position="225"/>
    </location>
    <ligand>
        <name>pyridoxal 5'-phosphate</name>
        <dbReference type="ChEBI" id="CHEBI:597326"/>
    </ligand>
</feature>
<keyword evidence="1 5" id="KW-0032">Aminotransferase</keyword>
<dbReference type="InterPro" id="IPR050103">
    <property type="entry name" value="Class-III_PLP-dep_AT"/>
</dbReference>
<dbReference type="CDD" id="cd00610">
    <property type="entry name" value="OAT_like"/>
    <property type="match status" value="1"/>
</dbReference>
<name>A0A1V5SXI1_9BACT</name>
<dbReference type="SUPFAM" id="SSF53383">
    <property type="entry name" value="PLP-dependent transferases"/>
    <property type="match status" value="1"/>
</dbReference>
<comment type="cofactor">
    <cofactor evidence="5">
        <name>pyridoxal 5'-phosphate</name>
        <dbReference type="ChEBI" id="CHEBI:597326"/>
    </cofactor>
    <text evidence="5">Binds 1 pyridoxal phosphate per subunit.</text>
</comment>
<gene>
    <name evidence="5 6" type="primary">argD</name>
    <name evidence="6" type="ORF">BWY41_01019</name>
</gene>
<dbReference type="InterPro" id="IPR005814">
    <property type="entry name" value="Aminotrans_3"/>
</dbReference>
<dbReference type="UniPathway" id="UPA00068">
    <property type="reaction ID" value="UER00109"/>
</dbReference>
<accession>A0A1V5SXI1</accession>
<feature type="binding site" evidence="5">
    <location>
        <position position="137"/>
    </location>
    <ligand>
        <name>pyridoxal 5'-phosphate</name>
        <dbReference type="ChEBI" id="CHEBI:597326"/>
    </ligand>
</feature>
<dbReference type="AlphaFoldDB" id="A0A1V5SXI1"/>
<evidence type="ECO:0000256" key="3">
    <source>
        <dbReference type="ARBA" id="ARBA00022679"/>
    </source>
</evidence>
<reference evidence="6" key="1">
    <citation type="submission" date="2017-02" db="EMBL/GenBank/DDBJ databases">
        <title>Delving into the versatile metabolic prowess of the omnipresent phylum Bacteroidetes.</title>
        <authorList>
            <person name="Nobu M.K."/>
            <person name="Mei R."/>
            <person name="Narihiro T."/>
            <person name="Kuroda K."/>
            <person name="Liu W.-T."/>
        </authorList>
    </citation>
    <scope>NUCLEOTIDE SEQUENCE</scope>
    <source>
        <strain evidence="6">ADurb.Bin276</strain>
    </source>
</reference>
<dbReference type="InterPro" id="IPR015422">
    <property type="entry name" value="PyrdxlP-dep_Trfase_small"/>
</dbReference>
<keyword evidence="5" id="KW-0963">Cytoplasm</keyword>
<comment type="miscellaneous">
    <text evidence="5">May also have succinyldiaminopimelate aminotransferase activity, thus carrying out the corresponding step in lysine biosynthesis.</text>
</comment>
<keyword evidence="3 5" id="KW-0808">Transferase</keyword>
<dbReference type="PROSITE" id="PS00600">
    <property type="entry name" value="AA_TRANSFER_CLASS_3"/>
    <property type="match status" value="1"/>
</dbReference>
<dbReference type="GO" id="GO:0030170">
    <property type="term" value="F:pyridoxal phosphate binding"/>
    <property type="evidence" value="ECO:0007669"/>
    <property type="project" value="InterPro"/>
</dbReference>
<dbReference type="Pfam" id="PF00202">
    <property type="entry name" value="Aminotran_3"/>
    <property type="match status" value="1"/>
</dbReference>
<feature type="binding site" evidence="5">
    <location>
        <position position="280"/>
    </location>
    <ligand>
        <name>pyridoxal 5'-phosphate</name>
        <dbReference type="ChEBI" id="CHEBI:597326"/>
    </ligand>
</feature>
<dbReference type="PANTHER" id="PTHR11986:SF79">
    <property type="entry name" value="ACETYLORNITHINE AMINOTRANSFERASE, MITOCHONDRIAL"/>
    <property type="match status" value="1"/>
</dbReference>
<comment type="pathway">
    <text evidence="5">Amino-acid biosynthesis; L-arginine biosynthesis; N(2)-acetyl-L-ornithine from L-glutamate: step 4/4.</text>
</comment>
<feature type="binding site" evidence="5">
    <location>
        <position position="279"/>
    </location>
    <ligand>
        <name>N(2)-acetyl-L-ornithine</name>
        <dbReference type="ChEBI" id="CHEBI:57805"/>
    </ligand>
</feature>
<dbReference type="InterPro" id="IPR049704">
    <property type="entry name" value="Aminotrans_3_PPA_site"/>
</dbReference>
<dbReference type="GO" id="GO:0005737">
    <property type="term" value="C:cytoplasm"/>
    <property type="evidence" value="ECO:0007669"/>
    <property type="project" value="UniProtKB-SubCell"/>
</dbReference>
<keyword evidence="5" id="KW-0055">Arginine biosynthesis</keyword>
<dbReference type="FunFam" id="3.40.640.10:FF:000004">
    <property type="entry name" value="Acetylornithine aminotransferase"/>
    <property type="match status" value="1"/>
</dbReference>
<dbReference type="GO" id="GO:0042802">
    <property type="term" value="F:identical protein binding"/>
    <property type="evidence" value="ECO:0007669"/>
    <property type="project" value="TreeGrafter"/>
</dbReference>
<evidence type="ECO:0000256" key="5">
    <source>
        <dbReference type="HAMAP-Rule" id="MF_01107"/>
    </source>
</evidence>
<dbReference type="PIRSF" id="PIRSF000521">
    <property type="entry name" value="Transaminase_4ab_Lys_Orn"/>
    <property type="match status" value="1"/>
</dbReference>
<dbReference type="GO" id="GO:0006526">
    <property type="term" value="P:L-arginine biosynthetic process"/>
    <property type="evidence" value="ECO:0007669"/>
    <property type="project" value="UniProtKB-UniRule"/>
</dbReference>
<dbReference type="Gene3D" id="3.90.1150.10">
    <property type="entry name" value="Aspartate Aminotransferase, domain 1"/>
    <property type="match status" value="1"/>
</dbReference>
<dbReference type="PANTHER" id="PTHR11986">
    <property type="entry name" value="AMINOTRANSFERASE CLASS III"/>
    <property type="match status" value="1"/>
</dbReference>
<evidence type="ECO:0000256" key="1">
    <source>
        <dbReference type="ARBA" id="ARBA00022576"/>
    </source>
</evidence>
<feature type="modified residue" description="N6-(pyridoxal phosphate)lysine" evidence="5">
    <location>
        <position position="251"/>
    </location>
</feature>
<comment type="subcellular location">
    <subcellularLocation>
        <location evidence="5">Cytoplasm</location>
    </subcellularLocation>
</comment>
<evidence type="ECO:0000256" key="4">
    <source>
        <dbReference type="ARBA" id="ARBA00022898"/>
    </source>
</evidence>
<dbReference type="GO" id="GO:0003992">
    <property type="term" value="F:N2-acetyl-L-ornithine:2-oxoglutarate 5-aminotransferase activity"/>
    <property type="evidence" value="ECO:0007669"/>
    <property type="project" value="UniProtKB-UniRule"/>
</dbReference>
<dbReference type="HAMAP" id="MF_01107">
    <property type="entry name" value="ArgD_aminotrans_3"/>
    <property type="match status" value="1"/>
</dbReference>
<dbReference type="EMBL" id="MWBQ01000067">
    <property type="protein sequence ID" value="OQA58692.1"/>
    <property type="molecule type" value="Genomic_DNA"/>
</dbReference>
<dbReference type="NCBIfam" id="NF002325">
    <property type="entry name" value="PRK01278.1"/>
    <property type="match status" value="1"/>
</dbReference>
<keyword evidence="4 5" id="KW-0663">Pyridoxal phosphate</keyword>
<keyword evidence="2 5" id="KW-0028">Amino-acid biosynthesis</keyword>
<dbReference type="NCBIfam" id="TIGR00707">
    <property type="entry name" value="argD"/>
    <property type="match status" value="1"/>
</dbReference>
<dbReference type="Proteomes" id="UP000485569">
    <property type="component" value="Unassembled WGS sequence"/>
</dbReference>
<protein>
    <recommendedName>
        <fullName evidence="5">Acetylornithine aminotransferase</fullName>
        <shortName evidence="5">ACOAT</shortName>
        <ecNumber evidence="5">2.6.1.11</ecNumber>
    </recommendedName>
</protein>
<sequence>MNSEQVIQMENENMLATYARLPIVIKTGKGCMVYDPEGKSYLDFVAGIAVNLLGYGYQPLIQAIFEQAQELIHASNLYYTLPQTQLAKDLIDISGFDRVFFNNSGAEANEIALKMARFYGRRKHGNRYKFITFSQSFHGRTFLTLTATAQEKFHHDLEPLVSGMSYAEFNQIESVMKVIDDETCGIIVEPIQGEGGIFCSKPSFLHQIRDICNERDIILIFDEVQCGMGRTGRFFAFETYGVKPDIVTLAKGLGGGLPIGAVLVNEKIVNITRKGDQGSTFGGNPICSRAAQIVVNTIAQTDFLKNVIETGEYLQQQLYQTQQKFNDLIQEVRGIGLMWGLQVTGKAKLIVEKMLEKGVIVNAANDDVVRLLPPLIVGKKEIDQMVKSLVEVLLDIQFTNTVPGMK</sequence>
<comment type="similarity">
    <text evidence="5">Belongs to the class-III pyridoxal-phosphate-dependent aminotransferase family. ArgD subfamily.</text>
</comment>
<comment type="catalytic activity">
    <reaction evidence="5">
        <text>N(2)-acetyl-L-ornithine + 2-oxoglutarate = N-acetyl-L-glutamate 5-semialdehyde + L-glutamate</text>
        <dbReference type="Rhea" id="RHEA:18049"/>
        <dbReference type="ChEBI" id="CHEBI:16810"/>
        <dbReference type="ChEBI" id="CHEBI:29123"/>
        <dbReference type="ChEBI" id="CHEBI:29985"/>
        <dbReference type="ChEBI" id="CHEBI:57805"/>
        <dbReference type="EC" id="2.6.1.11"/>
    </reaction>
</comment>
<dbReference type="InterPro" id="IPR015424">
    <property type="entry name" value="PyrdxlP-dep_Trfase"/>
</dbReference>